<feature type="region of interest" description="Disordered" evidence="3">
    <location>
        <begin position="265"/>
        <end position="287"/>
    </location>
</feature>
<feature type="domain" description="CSD" evidence="4">
    <location>
        <begin position="4"/>
        <end position="73"/>
    </location>
</feature>
<reference evidence="5" key="1">
    <citation type="submission" date="2022-07" db="EMBL/GenBank/DDBJ databases">
        <title>Phylogenomic reconstructions and comparative analyses of Kickxellomycotina fungi.</title>
        <authorList>
            <person name="Reynolds N.K."/>
            <person name="Stajich J.E."/>
            <person name="Barry K."/>
            <person name="Grigoriev I.V."/>
            <person name="Crous P."/>
            <person name="Smith M.E."/>
        </authorList>
    </citation>
    <scope>NUCLEOTIDE SEQUENCE</scope>
    <source>
        <strain evidence="5">BCRC 34381</strain>
    </source>
</reference>
<dbReference type="GO" id="GO:0005737">
    <property type="term" value="C:cytoplasm"/>
    <property type="evidence" value="ECO:0007669"/>
    <property type="project" value="UniProtKB-SubCell"/>
</dbReference>
<sequence>MQSVQSGYVKFFNSQKGYGFIIPSEPIDGHAEVFVHHTVIHNSGGFKSLAENEPVEFGFTRGPKGLQATRVTGPGGSFVRGDPFTRLRNRPATGTPVASGVVTISSAGAFAHIPHYPLPTSYSRGFPYGAQPALPHYSQVDFGTLPPLLLPPPGPPPPPPLSPGPPTMGVAATRQAIRNNGLGMVANGTMADLHGVPAFMAQCYGDIAMPVPTKYHGFSAAPGALDGFGRRLQDMLLDDGIPASFASPSAAGVSQAALLPSPVFPVSGRPGTRTPLTSVPSYASLPD</sequence>
<keyword evidence="2" id="KW-0963">Cytoplasm</keyword>
<feature type="region of interest" description="Disordered" evidence="3">
    <location>
        <begin position="66"/>
        <end position="92"/>
    </location>
</feature>
<dbReference type="PANTHER" id="PTHR46109">
    <property type="entry name" value="PROTEIN LIN-28"/>
    <property type="match status" value="1"/>
</dbReference>
<dbReference type="EMBL" id="JANBOI010001457">
    <property type="protein sequence ID" value="KAJ1726618.1"/>
    <property type="molecule type" value="Genomic_DNA"/>
</dbReference>
<dbReference type="InterPro" id="IPR002059">
    <property type="entry name" value="CSP_DNA-bd"/>
</dbReference>
<dbReference type="GO" id="GO:0003729">
    <property type="term" value="F:mRNA binding"/>
    <property type="evidence" value="ECO:0007669"/>
    <property type="project" value="TreeGrafter"/>
</dbReference>
<keyword evidence="6" id="KW-1185">Reference proteome</keyword>
<comment type="caution">
    <text evidence="5">The sequence shown here is derived from an EMBL/GenBank/DDBJ whole genome shotgun (WGS) entry which is preliminary data.</text>
</comment>
<dbReference type="InterPro" id="IPR012340">
    <property type="entry name" value="NA-bd_OB-fold"/>
</dbReference>
<name>A0A9W7Y835_9FUNG</name>
<accession>A0A9W7Y835</accession>
<dbReference type="PANTHER" id="PTHR46109:SF1">
    <property type="entry name" value="PROTEIN LIN-28 HOMOLOG"/>
    <property type="match status" value="1"/>
</dbReference>
<dbReference type="Gene3D" id="2.40.50.140">
    <property type="entry name" value="Nucleic acid-binding proteins"/>
    <property type="match status" value="1"/>
</dbReference>
<comment type="subcellular location">
    <subcellularLocation>
        <location evidence="1">Cytoplasm</location>
    </subcellularLocation>
</comment>
<organism evidence="5 6">
    <name type="scientific">Coemansia biformis</name>
    <dbReference type="NCBI Taxonomy" id="1286918"/>
    <lineage>
        <taxon>Eukaryota</taxon>
        <taxon>Fungi</taxon>
        <taxon>Fungi incertae sedis</taxon>
        <taxon>Zoopagomycota</taxon>
        <taxon>Kickxellomycotina</taxon>
        <taxon>Kickxellomycetes</taxon>
        <taxon>Kickxellales</taxon>
        <taxon>Kickxellaceae</taxon>
        <taxon>Coemansia</taxon>
    </lineage>
</organism>
<dbReference type="Proteomes" id="UP001143981">
    <property type="component" value="Unassembled WGS sequence"/>
</dbReference>
<dbReference type="GO" id="GO:0031054">
    <property type="term" value="P:pre-miRNA processing"/>
    <property type="evidence" value="ECO:0007669"/>
    <property type="project" value="TreeGrafter"/>
</dbReference>
<dbReference type="InterPro" id="IPR011129">
    <property type="entry name" value="CSD"/>
</dbReference>
<dbReference type="AlphaFoldDB" id="A0A9W7Y835"/>
<dbReference type="InterPro" id="IPR051373">
    <property type="entry name" value="Lin-28_RNA-binding"/>
</dbReference>
<dbReference type="SUPFAM" id="SSF50249">
    <property type="entry name" value="Nucleic acid-binding proteins"/>
    <property type="match status" value="1"/>
</dbReference>
<gene>
    <name evidence="5" type="ORF">LPJ61_005066</name>
</gene>
<evidence type="ECO:0000256" key="1">
    <source>
        <dbReference type="ARBA" id="ARBA00004496"/>
    </source>
</evidence>
<dbReference type="GO" id="GO:0005634">
    <property type="term" value="C:nucleus"/>
    <property type="evidence" value="ECO:0007669"/>
    <property type="project" value="TreeGrafter"/>
</dbReference>
<dbReference type="Pfam" id="PF00313">
    <property type="entry name" value="CSD"/>
    <property type="match status" value="1"/>
</dbReference>
<evidence type="ECO:0000256" key="2">
    <source>
        <dbReference type="ARBA" id="ARBA00022490"/>
    </source>
</evidence>
<proteinExistence type="predicted"/>
<dbReference type="OrthoDB" id="422005at2759"/>
<protein>
    <recommendedName>
        <fullName evidence="4">CSD domain-containing protein</fullName>
    </recommendedName>
</protein>
<evidence type="ECO:0000313" key="6">
    <source>
        <dbReference type="Proteomes" id="UP001143981"/>
    </source>
</evidence>
<dbReference type="PROSITE" id="PS51857">
    <property type="entry name" value="CSD_2"/>
    <property type="match status" value="1"/>
</dbReference>
<dbReference type="SMART" id="SM00357">
    <property type="entry name" value="CSP"/>
    <property type="match status" value="1"/>
</dbReference>
<evidence type="ECO:0000313" key="5">
    <source>
        <dbReference type="EMBL" id="KAJ1726618.1"/>
    </source>
</evidence>
<dbReference type="PRINTS" id="PR00050">
    <property type="entry name" value="COLDSHOCK"/>
</dbReference>
<evidence type="ECO:0000259" key="4">
    <source>
        <dbReference type="PROSITE" id="PS51857"/>
    </source>
</evidence>
<evidence type="ECO:0000256" key="3">
    <source>
        <dbReference type="SAM" id="MobiDB-lite"/>
    </source>
</evidence>